<feature type="domain" description="4Fe-4S ferredoxin-type" evidence="3">
    <location>
        <begin position="209"/>
        <end position="238"/>
    </location>
</feature>
<gene>
    <name evidence="4" type="ORF">MBCUT_02180</name>
</gene>
<dbReference type="InterPro" id="IPR017896">
    <property type="entry name" value="4Fe4S_Fe-S-bd"/>
</dbReference>
<dbReference type="OrthoDB" id="15347at2157"/>
<dbReference type="Gene3D" id="3.30.70.20">
    <property type="match status" value="1"/>
</dbReference>
<dbReference type="PATRIC" id="fig|47311.3.peg.235"/>
<dbReference type="Proteomes" id="UP000077275">
    <property type="component" value="Unassembled WGS sequence"/>
</dbReference>
<dbReference type="InterPro" id="IPR007525">
    <property type="entry name" value="FrhB_FdhB_C"/>
</dbReference>
<dbReference type="PROSITE" id="PS00198">
    <property type="entry name" value="4FE4S_FER_1"/>
    <property type="match status" value="1"/>
</dbReference>
<evidence type="ECO:0000313" key="5">
    <source>
        <dbReference type="Proteomes" id="UP000077275"/>
    </source>
</evidence>
<dbReference type="PANTHER" id="PTHR31332:SF0">
    <property type="entry name" value="7-HYDROXYMETHYL CHLOROPHYLL A REDUCTASE, CHLOROPLASTIC"/>
    <property type="match status" value="1"/>
</dbReference>
<name>A0A166FCR3_9EURY</name>
<dbReference type="InterPro" id="IPR007516">
    <property type="entry name" value="Co_F420_Hydgase/DH_bsu_N"/>
</dbReference>
<dbReference type="GO" id="GO:0046872">
    <property type="term" value="F:metal ion binding"/>
    <property type="evidence" value="ECO:0007669"/>
    <property type="project" value="UniProtKB-KW"/>
</dbReference>
<dbReference type="RefSeq" id="WP_067257709.1">
    <property type="nucleotide sequence ID" value="NZ_LWMW01000033.1"/>
</dbReference>
<dbReference type="PROSITE" id="PS51379">
    <property type="entry name" value="4FE4S_FER_2"/>
    <property type="match status" value="1"/>
</dbReference>
<dbReference type="InterPro" id="IPR017900">
    <property type="entry name" value="4Fe4S_Fe_S_CS"/>
</dbReference>
<reference evidence="4 5" key="1">
    <citation type="submission" date="2016-04" db="EMBL/GenBank/DDBJ databases">
        <title>Genome sequence of Methanobrevibacter cuticularis DSM 11139.</title>
        <authorList>
            <person name="Poehlein A."/>
            <person name="Seedorf H."/>
            <person name="Daniel R."/>
        </authorList>
    </citation>
    <scope>NUCLEOTIDE SEQUENCE [LARGE SCALE GENOMIC DNA]</scope>
    <source>
        <strain evidence="4 5">DSM 11139</strain>
    </source>
</reference>
<dbReference type="AlphaFoldDB" id="A0A166FCR3"/>
<dbReference type="PANTHER" id="PTHR31332">
    <property type="entry name" value="7-HYDROXYMETHYL CHLOROPHYLL A REDUCTASE, CHLOROPLASTIC"/>
    <property type="match status" value="1"/>
</dbReference>
<comment type="caution">
    <text evidence="4">The sequence shown here is derived from an EMBL/GenBank/DDBJ whole genome shotgun (WGS) entry which is preliminary data.</text>
</comment>
<dbReference type="Pfam" id="PF04422">
    <property type="entry name" value="FrhB_FdhB_N"/>
    <property type="match status" value="1"/>
</dbReference>
<evidence type="ECO:0000256" key="1">
    <source>
        <dbReference type="ARBA" id="ARBA00023004"/>
    </source>
</evidence>
<dbReference type="Pfam" id="PF04432">
    <property type="entry name" value="FrhB_FdhB_C"/>
    <property type="match status" value="1"/>
</dbReference>
<evidence type="ECO:0000313" key="4">
    <source>
        <dbReference type="EMBL" id="KZX17543.1"/>
    </source>
</evidence>
<dbReference type="GO" id="GO:0052592">
    <property type="term" value="F:oxidoreductase activity, acting on CH or CH2 groups, with an iron-sulfur protein as acceptor"/>
    <property type="evidence" value="ECO:0007669"/>
    <property type="project" value="TreeGrafter"/>
</dbReference>
<proteinExistence type="predicted"/>
<organism evidence="4 5">
    <name type="scientific">Methanobrevibacter cuticularis</name>
    <dbReference type="NCBI Taxonomy" id="47311"/>
    <lineage>
        <taxon>Archaea</taxon>
        <taxon>Methanobacteriati</taxon>
        <taxon>Methanobacteriota</taxon>
        <taxon>Methanomada group</taxon>
        <taxon>Methanobacteria</taxon>
        <taxon>Methanobacteriales</taxon>
        <taxon>Methanobacteriaceae</taxon>
        <taxon>Methanobrevibacter</taxon>
    </lineage>
</organism>
<dbReference type="GO" id="GO:0051536">
    <property type="term" value="F:iron-sulfur cluster binding"/>
    <property type="evidence" value="ECO:0007669"/>
    <property type="project" value="UniProtKB-KW"/>
</dbReference>
<keyword evidence="1" id="KW-0408">Iron</keyword>
<evidence type="ECO:0000256" key="2">
    <source>
        <dbReference type="ARBA" id="ARBA00023014"/>
    </source>
</evidence>
<dbReference type="InterPro" id="IPR045220">
    <property type="entry name" value="FRHB/FDHB/HCAR-like"/>
</dbReference>
<evidence type="ECO:0000259" key="3">
    <source>
        <dbReference type="PROSITE" id="PS51379"/>
    </source>
</evidence>
<keyword evidence="2" id="KW-0479">Metal-binding</keyword>
<keyword evidence="5" id="KW-1185">Reference proteome</keyword>
<sequence>MEFNNKTAMVGTPCQILAATKINSYSEETGGSPIDIKIGLFCMENFSYTYLKMFLDEKKIDLKDVKEFRIENNMFKIFLTNGKEKDYTIAETDSFKRRNCEICVDFTSDLSDISVGSVGSPKGFSTLIIRTSKGKKIVEGAISENYISSEPITEKGKKLLEKIASKKKKENLNYITSRENISHPVLYERKVTDDIINELAIQSQFENLDKDVISEGACVLCGACEFVCPSDIIQINERKPVRKGNCPEDCHACYFACPRTFLSENIRSHDLNSKPLGDYLEILTAKSKNVTGQDGGVVTSILLYLLNKGLVDEVFVVGEEKKNPWKPIARLTNDTEEVLNAAGTKYSTVPVAFKALKSKNSS</sequence>
<dbReference type="Pfam" id="PF00037">
    <property type="entry name" value="Fer4"/>
    <property type="match status" value="1"/>
</dbReference>
<dbReference type="SUPFAM" id="SSF54862">
    <property type="entry name" value="4Fe-4S ferredoxins"/>
    <property type="match status" value="1"/>
</dbReference>
<dbReference type="EMBL" id="LWMW01000033">
    <property type="protein sequence ID" value="KZX17543.1"/>
    <property type="molecule type" value="Genomic_DNA"/>
</dbReference>
<accession>A0A166FCR3</accession>
<protein>
    <submittedName>
        <fullName evidence="4">Coenzyme F420-reducing hydrogenase subunit beta</fullName>
    </submittedName>
</protein>
<keyword evidence="2" id="KW-0411">Iron-sulfur</keyword>
<dbReference type="STRING" id="47311.MBCUT_02180"/>